<keyword evidence="2" id="KW-0813">Transport</keyword>
<dbReference type="Gene3D" id="1.20.1530.20">
    <property type="match status" value="1"/>
</dbReference>
<keyword evidence="3" id="KW-0633">Potassium transport</keyword>
<dbReference type="AlphaFoldDB" id="A0A200QQJ0"/>
<dbReference type="InterPro" id="IPR050794">
    <property type="entry name" value="CPA2_transporter"/>
</dbReference>
<evidence type="ECO:0000256" key="4">
    <source>
        <dbReference type="ARBA" id="ARBA00022692"/>
    </source>
</evidence>
<evidence type="ECO:0000256" key="6">
    <source>
        <dbReference type="ARBA" id="ARBA00022989"/>
    </source>
</evidence>
<organism evidence="14 15">
    <name type="scientific">Macleaya cordata</name>
    <name type="common">Five-seeded plume-poppy</name>
    <name type="synonym">Bocconia cordata</name>
    <dbReference type="NCBI Taxonomy" id="56857"/>
    <lineage>
        <taxon>Eukaryota</taxon>
        <taxon>Viridiplantae</taxon>
        <taxon>Streptophyta</taxon>
        <taxon>Embryophyta</taxon>
        <taxon>Tracheophyta</taxon>
        <taxon>Spermatophyta</taxon>
        <taxon>Magnoliopsida</taxon>
        <taxon>Ranunculales</taxon>
        <taxon>Papaveraceae</taxon>
        <taxon>Papaveroideae</taxon>
        <taxon>Macleaya</taxon>
    </lineage>
</organism>
<dbReference type="OrthoDB" id="1868135at2759"/>
<feature type="transmembrane region" description="Helical" evidence="10">
    <location>
        <begin position="177"/>
        <end position="196"/>
    </location>
</feature>
<dbReference type="GO" id="GO:0006813">
    <property type="term" value="P:potassium ion transport"/>
    <property type="evidence" value="ECO:0007669"/>
    <property type="project" value="UniProtKB-KW"/>
</dbReference>
<comment type="similarity">
    <text evidence="9">Belongs to the monovalent cation:proton antiporter 2 (CPA2) transporter (TC 2.A.37) family. CHX (TC 2.A.37.4) subfamily.</text>
</comment>
<keyword evidence="15" id="KW-1185">Reference proteome</keyword>
<keyword evidence="4 10" id="KW-0812">Transmembrane</keyword>
<protein>
    <submittedName>
        <fullName evidence="14">Cation/H+ exchanger</fullName>
    </submittedName>
</protein>
<dbReference type="GO" id="GO:1902600">
    <property type="term" value="P:proton transmembrane transport"/>
    <property type="evidence" value="ECO:0007669"/>
    <property type="project" value="InterPro"/>
</dbReference>
<feature type="transmembrane region" description="Helical" evidence="10">
    <location>
        <begin position="233"/>
        <end position="258"/>
    </location>
</feature>
<dbReference type="GO" id="GO:0016020">
    <property type="term" value="C:membrane"/>
    <property type="evidence" value="ECO:0007669"/>
    <property type="project" value="UniProtKB-SubCell"/>
</dbReference>
<keyword evidence="8 10" id="KW-0472">Membrane</keyword>
<evidence type="ECO:0000256" key="2">
    <source>
        <dbReference type="ARBA" id="ARBA00022448"/>
    </source>
</evidence>
<feature type="transmembrane region" description="Helical" evidence="10">
    <location>
        <begin position="76"/>
        <end position="99"/>
    </location>
</feature>
<evidence type="ECO:0000256" key="1">
    <source>
        <dbReference type="ARBA" id="ARBA00004141"/>
    </source>
</evidence>
<keyword evidence="5" id="KW-0630">Potassium</keyword>
<dbReference type="Pfam" id="PF23259">
    <property type="entry name" value="CHX17_C"/>
    <property type="match status" value="1"/>
</dbReference>
<evidence type="ECO:0000313" key="15">
    <source>
        <dbReference type="Proteomes" id="UP000195402"/>
    </source>
</evidence>
<dbReference type="GO" id="GO:0006885">
    <property type="term" value="P:regulation of pH"/>
    <property type="evidence" value="ECO:0007669"/>
    <property type="project" value="TreeGrafter"/>
</dbReference>
<dbReference type="Pfam" id="PF23256">
    <property type="entry name" value="CHX17_2nd"/>
    <property type="match status" value="1"/>
</dbReference>
<feature type="domain" description="Cation/H(+) antiporter C-terminal" evidence="13">
    <location>
        <begin position="513"/>
        <end position="657"/>
    </location>
</feature>
<dbReference type="InterPro" id="IPR057290">
    <property type="entry name" value="CHX17_C"/>
</dbReference>
<comment type="subcellular location">
    <subcellularLocation>
        <location evidence="1">Membrane</location>
        <topology evidence="1">Multi-pass membrane protein</topology>
    </subcellularLocation>
</comment>
<gene>
    <name evidence="14" type="ORF">BVC80_9017g51</name>
</gene>
<dbReference type="Pfam" id="PF00999">
    <property type="entry name" value="Na_H_Exchanger"/>
    <property type="match status" value="1"/>
</dbReference>
<dbReference type="PANTHER" id="PTHR32468:SF66">
    <property type="entry name" value="CATION_H+ EXCHANGER DOMAIN-CONTAINING PROTEIN"/>
    <property type="match status" value="1"/>
</dbReference>
<feature type="transmembrane region" description="Helical" evidence="10">
    <location>
        <begin position="296"/>
        <end position="319"/>
    </location>
</feature>
<dbReference type="Proteomes" id="UP000195402">
    <property type="component" value="Unassembled WGS sequence"/>
</dbReference>
<dbReference type="GO" id="GO:0015297">
    <property type="term" value="F:antiporter activity"/>
    <property type="evidence" value="ECO:0007669"/>
    <property type="project" value="InterPro"/>
</dbReference>
<feature type="domain" description="Cation/H+ exchanger transmembrane" evidence="11">
    <location>
        <begin position="3"/>
        <end position="316"/>
    </location>
</feature>
<dbReference type="InParanoid" id="A0A200QQJ0"/>
<evidence type="ECO:0000313" key="14">
    <source>
        <dbReference type="EMBL" id="OVA12695.1"/>
    </source>
</evidence>
<feature type="transmembrane region" description="Helical" evidence="10">
    <location>
        <begin position="155"/>
        <end position="171"/>
    </location>
</feature>
<evidence type="ECO:0000256" key="9">
    <source>
        <dbReference type="ARBA" id="ARBA00038341"/>
    </source>
</evidence>
<name>A0A200QQJ0_MACCD</name>
<proteinExistence type="inferred from homology"/>
<comment type="caution">
    <text evidence="14">The sequence shown here is derived from an EMBL/GenBank/DDBJ whole genome shotgun (WGS) entry which is preliminary data.</text>
</comment>
<keyword evidence="6 10" id="KW-1133">Transmembrane helix</keyword>
<evidence type="ECO:0000256" key="10">
    <source>
        <dbReference type="SAM" id="Phobius"/>
    </source>
</evidence>
<dbReference type="EMBL" id="MVGT01001372">
    <property type="protein sequence ID" value="OVA12695.1"/>
    <property type="molecule type" value="Genomic_DNA"/>
</dbReference>
<dbReference type="PANTHER" id="PTHR32468">
    <property type="entry name" value="CATION/H + ANTIPORTER"/>
    <property type="match status" value="1"/>
</dbReference>
<dbReference type="OMA" id="KSPICFY"/>
<evidence type="ECO:0000256" key="3">
    <source>
        <dbReference type="ARBA" id="ARBA00022538"/>
    </source>
</evidence>
<evidence type="ECO:0000259" key="11">
    <source>
        <dbReference type="Pfam" id="PF00999"/>
    </source>
</evidence>
<accession>A0A200QQJ0</accession>
<dbReference type="GO" id="GO:0012505">
    <property type="term" value="C:endomembrane system"/>
    <property type="evidence" value="ECO:0007669"/>
    <property type="project" value="TreeGrafter"/>
</dbReference>
<keyword evidence="7" id="KW-0406">Ion transport</keyword>
<evidence type="ECO:0000256" key="7">
    <source>
        <dbReference type="ARBA" id="ARBA00023065"/>
    </source>
</evidence>
<evidence type="ECO:0000256" key="5">
    <source>
        <dbReference type="ARBA" id="ARBA00022958"/>
    </source>
</evidence>
<evidence type="ECO:0000259" key="13">
    <source>
        <dbReference type="Pfam" id="PF23259"/>
    </source>
</evidence>
<dbReference type="InterPro" id="IPR057291">
    <property type="entry name" value="CHX17_2nd"/>
</dbReference>
<feature type="domain" description="Cation/H(+) antiporter central" evidence="12">
    <location>
        <begin position="373"/>
        <end position="497"/>
    </location>
</feature>
<feature type="transmembrane region" description="Helical" evidence="10">
    <location>
        <begin position="265"/>
        <end position="284"/>
    </location>
</feature>
<evidence type="ECO:0000256" key="8">
    <source>
        <dbReference type="ARBA" id="ARBA00023136"/>
    </source>
</evidence>
<sequence>MVKKSGKKAWFIGLSCFFLPMALSLSVSFLVKTYIKVDQPIASSLYAAGALTSLSSFHDIACFLEDLKLLNSELGRLSMSASMISGSCSIASAFLAFTITQTNKLADKSKPDTHKISTGIILACCAMLLCIVFLVRPIMFWMIRQTPEDKNVKEEYIFLIFVMVMVSSLVGEYGGQHYLVGPLMLGLAVPVGPPLGAAIEDKLEFFITGLLLPLVAVSRATRIDIFTIGFHNFVTVMFVAMFSIIGKLMGTILPALFCRMPYQDALLLGLIMNVQGVLDIQFWLRALSLKLINGKVYGSLMLLMVIVTGTISPIVKVLYDPSRRYLTYKRRTIQHSKSNAELRILACIYHDENVPTIINLLEASHPTRDSPICVYALHLIQLQGRASPLLIAHKRSHEKYSPFNQSTRIINAFSFYEQDNHGLVAVNSFTAISPYTTMHNDICTLGLEKRISLIIIPFHHQPTVLSALHSSPGIRKVNHNVLNNAPCSVGILIDRRSTKAAPSAFISGNRSSYHVAVIFLGGADDREALAYGARMGEDTNVNLTVFRFIDRNERVDKLSEKQMDYDAINEFRMHAIDNENVEYTEEEVSDGVEFVAVIRSIESSFELLIVGRQHGEESSHLLHGFEEWNEYPELGIVGDMLVSCDTKSEGSVLVVQQQPRISSHSLENSKYRYGQVQ</sequence>
<feature type="transmembrane region" description="Helical" evidence="10">
    <location>
        <begin position="119"/>
        <end position="143"/>
    </location>
</feature>
<dbReference type="InterPro" id="IPR038770">
    <property type="entry name" value="Na+/solute_symporter_sf"/>
</dbReference>
<feature type="transmembrane region" description="Helical" evidence="10">
    <location>
        <begin position="9"/>
        <end position="31"/>
    </location>
</feature>
<reference evidence="14 15" key="1">
    <citation type="journal article" date="2017" name="Mol. Plant">
        <title>The Genome of Medicinal Plant Macleaya cordata Provides New Insights into Benzylisoquinoline Alkaloids Metabolism.</title>
        <authorList>
            <person name="Liu X."/>
            <person name="Liu Y."/>
            <person name="Huang P."/>
            <person name="Ma Y."/>
            <person name="Qing Z."/>
            <person name="Tang Q."/>
            <person name="Cao H."/>
            <person name="Cheng P."/>
            <person name="Zheng Y."/>
            <person name="Yuan Z."/>
            <person name="Zhou Y."/>
            <person name="Liu J."/>
            <person name="Tang Z."/>
            <person name="Zhuo Y."/>
            <person name="Zhang Y."/>
            <person name="Yu L."/>
            <person name="Huang J."/>
            <person name="Yang P."/>
            <person name="Peng Q."/>
            <person name="Zhang J."/>
            <person name="Jiang W."/>
            <person name="Zhang Z."/>
            <person name="Lin K."/>
            <person name="Ro D.K."/>
            <person name="Chen X."/>
            <person name="Xiong X."/>
            <person name="Shang Y."/>
            <person name="Huang S."/>
            <person name="Zeng J."/>
        </authorList>
    </citation>
    <scope>NUCLEOTIDE SEQUENCE [LARGE SCALE GENOMIC DNA]</scope>
    <source>
        <strain evidence="15">cv. BLH2017</strain>
        <tissue evidence="14">Root</tissue>
    </source>
</reference>
<evidence type="ECO:0000259" key="12">
    <source>
        <dbReference type="Pfam" id="PF23256"/>
    </source>
</evidence>
<dbReference type="InterPro" id="IPR006153">
    <property type="entry name" value="Cation/H_exchanger_TM"/>
</dbReference>